<protein>
    <submittedName>
        <fullName evidence="1">Uncharacterized protein</fullName>
    </submittedName>
</protein>
<organism evidence="1 2">
    <name type="scientific">Brachionus plicatilis</name>
    <name type="common">Marine rotifer</name>
    <name type="synonym">Brachionus muelleri</name>
    <dbReference type="NCBI Taxonomy" id="10195"/>
    <lineage>
        <taxon>Eukaryota</taxon>
        <taxon>Metazoa</taxon>
        <taxon>Spiralia</taxon>
        <taxon>Gnathifera</taxon>
        <taxon>Rotifera</taxon>
        <taxon>Eurotatoria</taxon>
        <taxon>Monogononta</taxon>
        <taxon>Pseudotrocha</taxon>
        <taxon>Ploima</taxon>
        <taxon>Brachionidae</taxon>
        <taxon>Brachionus</taxon>
    </lineage>
</organism>
<proteinExistence type="predicted"/>
<sequence>MCKMPTMPNCSKPRMPITMKDRYAQMENKDKKAIAAYFSVEELDLELCIFSFGFDSGLRL</sequence>
<dbReference type="AlphaFoldDB" id="A0A3M7QUY2"/>
<evidence type="ECO:0000313" key="2">
    <source>
        <dbReference type="Proteomes" id="UP000276133"/>
    </source>
</evidence>
<gene>
    <name evidence="1" type="ORF">BpHYR1_031874</name>
</gene>
<keyword evidence="2" id="KW-1185">Reference proteome</keyword>
<evidence type="ECO:0000313" key="1">
    <source>
        <dbReference type="EMBL" id="RNA15093.1"/>
    </source>
</evidence>
<dbReference type="Proteomes" id="UP000276133">
    <property type="component" value="Unassembled WGS sequence"/>
</dbReference>
<dbReference type="EMBL" id="REGN01005047">
    <property type="protein sequence ID" value="RNA15093.1"/>
    <property type="molecule type" value="Genomic_DNA"/>
</dbReference>
<comment type="caution">
    <text evidence="1">The sequence shown here is derived from an EMBL/GenBank/DDBJ whole genome shotgun (WGS) entry which is preliminary data.</text>
</comment>
<reference evidence="1 2" key="1">
    <citation type="journal article" date="2018" name="Sci. Rep.">
        <title>Genomic signatures of local adaptation to the degree of environmental predictability in rotifers.</title>
        <authorList>
            <person name="Franch-Gras L."/>
            <person name="Hahn C."/>
            <person name="Garcia-Roger E.M."/>
            <person name="Carmona M.J."/>
            <person name="Serra M."/>
            <person name="Gomez A."/>
        </authorList>
    </citation>
    <scope>NUCLEOTIDE SEQUENCE [LARGE SCALE GENOMIC DNA]</scope>
    <source>
        <strain evidence="1">HYR1</strain>
    </source>
</reference>
<name>A0A3M7QUY2_BRAPC</name>
<accession>A0A3M7QUY2</accession>